<reference evidence="8" key="1">
    <citation type="journal article" date="2014" name="Front. Microbiol.">
        <title>High frequency of phylogenetically diverse reductive dehalogenase-homologous genes in deep subseafloor sedimentary metagenomes.</title>
        <authorList>
            <person name="Kawai M."/>
            <person name="Futagami T."/>
            <person name="Toyoda A."/>
            <person name="Takaki Y."/>
            <person name="Nishi S."/>
            <person name="Hori S."/>
            <person name="Arai W."/>
            <person name="Tsubouchi T."/>
            <person name="Morono Y."/>
            <person name="Uchiyama I."/>
            <person name="Ito T."/>
            <person name="Fujiyama A."/>
            <person name="Inagaki F."/>
            <person name="Takami H."/>
        </authorList>
    </citation>
    <scope>NUCLEOTIDE SEQUENCE</scope>
    <source>
        <strain evidence="8">Expedition CK06-06</strain>
    </source>
</reference>
<dbReference type="InterPro" id="IPR014729">
    <property type="entry name" value="Rossmann-like_a/b/a_fold"/>
</dbReference>
<evidence type="ECO:0000256" key="5">
    <source>
        <dbReference type="ARBA" id="ARBA00022840"/>
    </source>
</evidence>
<dbReference type="PANTHER" id="PTHR43766:SF1">
    <property type="entry name" value="TRYPTOPHAN--TRNA LIGASE, MITOCHONDRIAL"/>
    <property type="match status" value="1"/>
</dbReference>
<dbReference type="EC" id="6.1.1.2" evidence="2"/>
<evidence type="ECO:0000256" key="3">
    <source>
        <dbReference type="ARBA" id="ARBA00022598"/>
    </source>
</evidence>
<gene>
    <name evidence="8" type="ORF">S01H1_79959</name>
</gene>
<evidence type="ECO:0000256" key="2">
    <source>
        <dbReference type="ARBA" id="ARBA00013161"/>
    </source>
</evidence>
<evidence type="ECO:0000256" key="1">
    <source>
        <dbReference type="ARBA" id="ARBA00005594"/>
    </source>
</evidence>
<feature type="non-terminal residue" evidence="8">
    <location>
        <position position="222"/>
    </location>
</feature>
<dbReference type="GO" id="GO:0005524">
    <property type="term" value="F:ATP binding"/>
    <property type="evidence" value="ECO:0007669"/>
    <property type="project" value="UniProtKB-KW"/>
</dbReference>
<keyword evidence="6" id="KW-0648">Protein biosynthesis</keyword>
<dbReference type="Gene3D" id="3.40.50.620">
    <property type="entry name" value="HUPs"/>
    <property type="match status" value="1"/>
</dbReference>
<protein>
    <recommendedName>
        <fullName evidence="2">tryptophan--tRNA ligase</fullName>
        <ecNumber evidence="2">6.1.1.2</ecNumber>
    </recommendedName>
</protein>
<evidence type="ECO:0000256" key="7">
    <source>
        <dbReference type="ARBA" id="ARBA00023146"/>
    </source>
</evidence>
<dbReference type="SUPFAM" id="SSF52374">
    <property type="entry name" value="Nucleotidylyl transferase"/>
    <property type="match status" value="1"/>
</dbReference>
<proteinExistence type="inferred from homology"/>
<comment type="similarity">
    <text evidence="1">Belongs to the class-I aminoacyl-tRNA synthetase family.</text>
</comment>
<dbReference type="Gene3D" id="1.10.240.10">
    <property type="entry name" value="Tyrosyl-Transfer RNA Synthetase"/>
    <property type="match status" value="1"/>
</dbReference>
<name>X0Y631_9ZZZZ</name>
<organism evidence="8">
    <name type="scientific">marine sediment metagenome</name>
    <dbReference type="NCBI Taxonomy" id="412755"/>
    <lineage>
        <taxon>unclassified sequences</taxon>
        <taxon>metagenomes</taxon>
        <taxon>ecological metagenomes</taxon>
    </lineage>
</organism>
<evidence type="ECO:0000256" key="6">
    <source>
        <dbReference type="ARBA" id="ARBA00022917"/>
    </source>
</evidence>
<dbReference type="GO" id="GO:0006436">
    <property type="term" value="P:tryptophanyl-tRNA aminoacylation"/>
    <property type="evidence" value="ECO:0007669"/>
    <property type="project" value="InterPro"/>
</dbReference>
<accession>X0Y631</accession>
<keyword evidence="3" id="KW-0436">Ligase</keyword>
<feature type="non-terminal residue" evidence="8">
    <location>
        <position position="1"/>
    </location>
</feature>
<dbReference type="PANTHER" id="PTHR43766">
    <property type="entry name" value="TRYPTOPHAN--TRNA LIGASE, MITOCHONDRIAL"/>
    <property type="match status" value="1"/>
</dbReference>
<keyword evidence="7" id="KW-0030">Aminoacyl-tRNA synthetase</keyword>
<keyword evidence="4" id="KW-0547">Nucleotide-binding</keyword>
<dbReference type="AlphaFoldDB" id="X0Y631"/>
<evidence type="ECO:0000313" key="8">
    <source>
        <dbReference type="EMBL" id="GAG44148.1"/>
    </source>
</evidence>
<dbReference type="GO" id="GO:0005829">
    <property type="term" value="C:cytosol"/>
    <property type="evidence" value="ECO:0007669"/>
    <property type="project" value="TreeGrafter"/>
</dbReference>
<dbReference type="EMBL" id="BARS01053950">
    <property type="protein sequence ID" value="GAG44148.1"/>
    <property type="molecule type" value="Genomic_DNA"/>
</dbReference>
<evidence type="ECO:0000256" key="4">
    <source>
        <dbReference type="ARBA" id="ARBA00022741"/>
    </source>
</evidence>
<sequence>FIQSQVSAHAELANILNNITKLAELQRMTQFKDKITKHPQNINLGLFSYPVLMTADILLYQTNLVPVGDDQKQHLELTRTLAQRFNKLFGKTFIIPDALINKQGCRIMSLTDPNKKMDKSEANAYSYISLLDPPSVIRKKIQKAETDSGKEIVARPDKPAISNLLNVYTSTSDAIGVICTIGSDTPKFDGYGEFKKDLAEKIIKLLKPIQKKYQELDKKPDK</sequence>
<dbReference type="Pfam" id="PF00579">
    <property type="entry name" value="tRNA-synt_1b"/>
    <property type="match status" value="1"/>
</dbReference>
<dbReference type="NCBIfam" id="TIGR00233">
    <property type="entry name" value="trpS"/>
    <property type="match status" value="1"/>
</dbReference>
<dbReference type="InterPro" id="IPR050203">
    <property type="entry name" value="Trp-tRNA_synthetase"/>
</dbReference>
<dbReference type="GO" id="GO:0004830">
    <property type="term" value="F:tryptophan-tRNA ligase activity"/>
    <property type="evidence" value="ECO:0007669"/>
    <property type="project" value="UniProtKB-EC"/>
</dbReference>
<dbReference type="InterPro" id="IPR002306">
    <property type="entry name" value="Trp-tRNA-ligase"/>
</dbReference>
<comment type="caution">
    <text evidence="8">The sequence shown here is derived from an EMBL/GenBank/DDBJ whole genome shotgun (WGS) entry which is preliminary data.</text>
</comment>
<keyword evidence="5" id="KW-0067">ATP-binding</keyword>
<dbReference type="PRINTS" id="PR01039">
    <property type="entry name" value="TRNASYNTHTRP"/>
</dbReference>
<dbReference type="InterPro" id="IPR002305">
    <property type="entry name" value="aa-tRNA-synth_Ic"/>
</dbReference>